<dbReference type="GO" id="GO:0004721">
    <property type="term" value="F:phosphoprotein phosphatase activity"/>
    <property type="evidence" value="ECO:0007669"/>
    <property type="project" value="UniProtKB-KW"/>
</dbReference>
<evidence type="ECO:0000259" key="27">
    <source>
        <dbReference type="PROSITE" id="PS50885"/>
    </source>
</evidence>
<keyword evidence="18" id="KW-0902">Two-component regulatory system</keyword>
<dbReference type="SUPFAM" id="SSF47384">
    <property type="entry name" value="Homodimeric domain of signal transducing histidine kinase"/>
    <property type="match status" value="1"/>
</dbReference>
<dbReference type="Pfam" id="PF00512">
    <property type="entry name" value="HisKA"/>
    <property type="match status" value="1"/>
</dbReference>
<evidence type="ECO:0000256" key="9">
    <source>
        <dbReference type="ARBA" id="ARBA00022679"/>
    </source>
</evidence>
<keyword evidence="11" id="KW-0547">Nucleotide-binding</keyword>
<dbReference type="Gene3D" id="6.10.340.10">
    <property type="match status" value="1"/>
</dbReference>
<keyword evidence="13" id="KW-0378">Hydrolase</keyword>
<dbReference type="InterPro" id="IPR005467">
    <property type="entry name" value="His_kinase_dom"/>
</dbReference>
<proteinExistence type="predicted"/>
<evidence type="ECO:0000256" key="24">
    <source>
        <dbReference type="ARBA" id="ARBA00041776"/>
    </source>
</evidence>
<dbReference type="InterPro" id="IPR036097">
    <property type="entry name" value="HisK_dim/P_sf"/>
</dbReference>
<dbReference type="FunFam" id="1.10.287.130:FF:000001">
    <property type="entry name" value="Two-component sensor histidine kinase"/>
    <property type="match status" value="1"/>
</dbReference>
<keyword evidence="20" id="KW-0843">Virulence</keyword>
<accession>A0A2W2G930</accession>
<dbReference type="RefSeq" id="WP_146607481.1">
    <property type="nucleotide sequence ID" value="NZ_POUA01000116.1"/>
</dbReference>
<protein>
    <recommendedName>
        <fullName evidence="23">Signal transduction histidine-protein kinase/phosphatase MprB</fullName>
        <ecNumber evidence="6">2.7.13.3</ecNumber>
    </recommendedName>
    <alternativeName>
        <fullName evidence="24">Mycobacterial persistence regulator B</fullName>
    </alternativeName>
</protein>
<keyword evidence="16" id="KW-0904">Protein phosphatase</keyword>
<comment type="catalytic activity">
    <reaction evidence="1">
        <text>ATP + protein L-histidine = ADP + protein N-phospho-L-histidine.</text>
        <dbReference type="EC" id="2.7.13.3"/>
    </reaction>
</comment>
<evidence type="ECO:0000256" key="17">
    <source>
        <dbReference type="ARBA" id="ARBA00022989"/>
    </source>
</evidence>
<keyword evidence="22" id="KW-0464">Manganese</keyword>
<feature type="transmembrane region" description="Helical" evidence="25">
    <location>
        <begin position="12"/>
        <end position="29"/>
    </location>
</feature>
<evidence type="ECO:0000256" key="4">
    <source>
        <dbReference type="ARBA" id="ARBA00001968"/>
    </source>
</evidence>
<reference evidence="28 29" key="1">
    <citation type="submission" date="2018-01" db="EMBL/GenBank/DDBJ databases">
        <title>Draft genome sequence of Sphaerisporangium sp. 7K107.</title>
        <authorList>
            <person name="Sahin N."/>
            <person name="Saygin H."/>
            <person name="Ay H."/>
        </authorList>
    </citation>
    <scope>NUCLEOTIDE SEQUENCE [LARGE SCALE GENOMIC DNA]</scope>
    <source>
        <strain evidence="28 29">7K107</strain>
    </source>
</reference>
<dbReference type="SUPFAM" id="SSF55874">
    <property type="entry name" value="ATPase domain of HSP90 chaperone/DNA topoisomerase II/histidine kinase"/>
    <property type="match status" value="1"/>
</dbReference>
<evidence type="ECO:0000256" key="3">
    <source>
        <dbReference type="ARBA" id="ARBA00001946"/>
    </source>
</evidence>
<evidence type="ECO:0000256" key="21">
    <source>
        <dbReference type="ARBA" id="ARBA00023136"/>
    </source>
</evidence>
<keyword evidence="29" id="KW-1185">Reference proteome</keyword>
<dbReference type="GO" id="GO:0000155">
    <property type="term" value="F:phosphorelay sensor kinase activity"/>
    <property type="evidence" value="ECO:0007669"/>
    <property type="project" value="InterPro"/>
</dbReference>
<dbReference type="PANTHER" id="PTHR44936:SF9">
    <property type="entry name" value="SENSOR PROTEIN CREC"/>
    <property type="match status" value="1"/>
</dbReference>
<dbReference type="SMART" id="SM00388">
    <property type="entry name" value="HisKA"/>
    <property type="match status" value="1"/>
</dbReference>
<feature type="domain" description="Histidine kinase" evidence="26">
    <location>
        <begin position="119"/>
        <end position="329"/>
    </location>
</feature>
<feature type="domain" description="HAMP" evidence="27">
    <location>
        <begin position="59"/>
        <end position="111"/>
    </location>
</feature>
<dbReference type="GO" id="GO:0005886">
    <property type="term" value="C:plasma membrane"/>
    <property type="evidence" value="ECO:0007669"/>
    <property type="project" value="UniProtKB-SubCell"/>
</dbReference>
<evidence type="ECO:0000256" key="18">
    <source>
        <dbReference type="ARBA" id="ARBA00023012"/>
    </source>
</evidence>
<keyword evidence="14" id="KW-0067">ATP-binding</keyword>
<dbReference type="InterPro" id="IPR003661">
    <property type="entry name" value="HisK_dim/P_dom"/>
</dbReference>
<evidence type="ECO:0000256" key="10">
    <source>
        <dbReference type="ARBA" id="ARBA00022692"/>
    </source>
</evidence>
<dbReference type="InterPro" id="IPR004358">
    <property type="entry name" value="Sig_transdc_His_kin-like_C"/>
</dbReference>
<comment type="cofactor">
    <cofactor evidence="3">
        <name>Mg(2+)</name>
        <dbReference type="ChEBI" id="CHEBI:18420"/>
    </cofactor>
</comment>
<evidence type="ECO:0000256" key="7">
    <source>
        <dbReference type="ARBA" id="ARBA00022475"/>
    </source>
</evidence>
<evidence type="ECO:0000256" key="5">
    <source>
        <dbReference type="ARBA" id="ARBA00004651"/>
    </source>
</evidence>
<dbReference type="EMBL" id="POUA01000116">
    <property type="protein sequence ID" value="PZG44831.1"/>
    <property type="molecule type" value="Genomic_DNA"/>
</dbReference>
<dbReference type="AlphaFoldDB" id="A0A2W2G930"/>
<evidence type="ECO:0000313" key="28">
    <source>
        <dbReference type="EMBL" id="PZG44831.1"/>
    </source>
</evidence>
<dbReference type="Gene3D" id="3.30.565.10">
    <property type="entry name" value="Histidine kinase-like ATPase, C-terminal domain"/>
    <property type="match status" value="1"/>
</dbReference>
<dbReference type="InterPro" id="IPR003594">
    <property type="entry name" value="HATPase_dom"/>
</dbReference>
<dbReference type="PRINTS" id="PR00344">
    <property type="entry name" value="BCTRLSENSOR"/>
</dbReference>
<evidence type="ECO:0000256" key="22">
    <source>
        <dbReference type="ARBA" id="ARBA00023211"/>
    </source>
</evidence>
<dbReference type="PANTHER" id="PTHR44936">
    <property type="entry name" value="SENSOR PROTEIN CREC"/>
    <property type="match status" value="1"/>
</dbReference>
<dbReference type="Gene3D" id="1.10.287.130">
    <property type="match status" value="1"/>
</dbReference>
<keyword evidence="12 28" id="KW-0418">Kinase</keyword>
<dbReference type="SMART" id="SM00387">
    <property type="entry name" value="HATPase_c"/>
    <property type="match status" value="1"/>
</dbReference>
<keyword evidence="7" id="KW-1003">Cell membrane</keyword>
<gene>
    <name evidence="28" type="ORF">C1I98_16525</name>
</gene>
<evidence type="ECO:0000256" key="1">
    <source>
        <dbReference type="ARBA" id="ARBA00000085"/>
    </source>
</evidence>
<dbReference type="CDD" id="cd00082">
    <property type="entry name" value="HisKA"/>
    <property type="match status" value="1"/>
</dbReference>
<comment type="subcellular location">
    <subcellularLocation>
        <location evidence="5">Cell membrane</location>
        <topology evidence="5">Multi-pass membrane protein</topology>
    </subcellularLocation>
</comment>
<dbReference type="InterPro" id="IPR003660">
    <property type="entry name" value="HAMP_dom"/>
</dbReference>
<evidence type="ECO:0000256" key="12">
    <source>
        <dbReference type="ARBA" id="ARBA00022777"/>
    </source>
</evidence>
<evidence type="ECO:0000256" key="6">
    <source>
        <dbReference type="ARBA" id="ARBA00012438"/>
    </source>
</evidence>
<dbReference type="InterPro" id="IPR036890">
    <property type="entry name" value="HATPase_C_sf"/>
</dbReference>
<evidence type="ECO:0000256" key="13">
    <source>
        <dbReference type="ARBA" id="ARBA00022801"/>
    </source>
</evidence>
<keyword evidence="9" id="KW-0808">Transferase</keyword>
<dbReference type="SUPFAM" id="SSF158472">
    <property type="entry name" value="HAMP domain-like"/>
    <property type="match status" value="1"/>
</dbReference>
<dbReference type="SMART" id="SM00304">
    <property type="entry name" value="HAMP"/>
    <property type="match status" value="1"/>
</dbReference>
<keyword evidence="17 25" id="KW-1133">Transmembrane helix</keyword>
<evidence type="ECO:0000256" key="14">
    <source>
        <dbReference type="ARBA" id="ARBA00022840"/>
    </source>
</evidence>
<keyword evidence="19" id="KW-0346">Stress response</keyword>
<keyword evidence="8" id="KW-0597">Phosphoprotein</keyword>
<keyword evidence="15" id="KW-0460">Magnesium</keyword>
<evidence type="ECO:0000256" key="2">
    <source>
        <dbReference type="ARBA" id="ARBA00001936"/>
    </source>
</evidence>
<dbReference type="PROSITE" id="PS50109">
    <property type="entry name" value="HIS_KIN"/>
    <property type="match status" value="1"/>
</dbReference>
<evidence type="ECO:0000256" key="8">
    <source>
        <dbReference type="ARBA" id="ARBA00022553"/>
    </source>
</evidence>
<dbReference type="Pfam" id="PF02518">
    <property type="entry name" value="HATPase_c"/>
    <property type="match status" value="1"/>
</dbReference>
<comment type="cofactor">
    <cofactor evidence="2">
        <name>Mn(2+)</name>
        <dbReference type="ChEBI" id="CHEBI:29035"/>
    </cofactor>
</comment>
<dbReference type="InterPro" id="IPR050980">
    <property type="entry name" value="2C_sensor_his_kinase"/>
</dbReference>
<evidence type="ECO:0000256" key="11">
    <source>
        <dbReference type="ARBA" id="ARBA00022741"/>
    </source>
</evidence>
<evidence type="ECO:0000256" key="20">
    <source>
        <dbReference type="ARBA" id="ARBA00023026"/>
    </source>
</evidence>
<dbReference type="Pfam" id="PF00672">
    <property type="entry name" value="HAMP"/>
    <property type="match status" value="1"/>
</dbReference>
<evidence type="ECO:0000259" key="26">
    <source>
        <dbReference type="PROSITE" id="PS50109"/>
    </source>
</evidence>
<evidence type="ECO:0000256" key="16">
    <source>
        <dbReference type="ARBA" id="ARBA00022912"/>
    </source>
</evidence>
<dbReference type="CDD" id="cd06225">
    <property type="entry name" value="HAMP"/>
    <property type="match status" value="1"/>
</dbReference>
<dbReference type="CDD" id="cd00075">
    <property type="entry name" value="HATPase"/>
    <property type="match status" value="1"/>
</dbReference>
<evidence type="ECO:0000256" key="25">
    <source>
        <dbReference type="SAM" id="Phobius"/>
    </source>
</evidence>
<keyword evidence="21 25" id="KW-0472">Membrane</keyword>
<evidence type="ECO:0000256" key="15">
    <source>
        <dbReference type="ARBA" id="ARBA00022842"/>
    </source>
</evidence>
<evidence type="ECO:0000256" key="23">
    <source>
        <dbReference type="ARBA" id="ARBA00040454"/>
    </source>
</evidence>
<keyword evidence="10 25" id="KW-0812">Transmembrane</keyword>
<comment type="caution">
    <text evidence="28">The sequence shown here is derived from an EMBL/GenBank/DDBJ whole genome shotgun (WGS) entry which is preliminary data.</text>
</comment>
<dbReference type="GO" id="GO:0005509">
    <property type="term" value="F:calcium ion binding"/>
    <property type="evidence" value="ECO:0007669"/>
    <property type="project" value="UniProtKB-ARBA"/>
</dbReference>
<name>A0A2W2G930_9ACTN</name>
<dbReference type="Proteomes" id="UP000248544">
    <property type="component" value="Unassembled WGS sequence"/>
</dbReference>
<feature type="non-terminal residue" evidence="28">
    <location>
        <position position="337"/>
    </location>
</feature>
<dbReference type="FunFam" id="3.30.565.10:FF:000006">
    <property type="entry name" value="Sensor histidine kinase WalK"/>
    <property type="match status" value="1"/>
</dbReference>
<comment type="cofactor">
    <cofactor evidence="4">
        <name>a divalent metal cation</name>
        <dbReference type="ChEBI" id="CHEBI:60240"/>
    </cofactor>
</comment>
<dbReference type="EC" id="2.7.13.3" evidence="6"/>
<feature type="transmembrane region" description="Helical" evidence="25">
    <location>
        <begin position="41"/>
        <end position="58"/>
    </location>
</feature>
<sequence>MRPLDFLGRIKIKLGVVILLAVAAAFVVNEVGINLGYTRDARIAVAAGLALVLVQIMARGMTKPLRDMAAAAQTIAKGRYGERVRATSRDEVGELASAFNAMAADLGEVDRQRRELIANVSHELRTPITALRAVLENVVDGVSEADPETLGTALAQTERLGKLVGQLLDLSRLDSGARLIDPEPVGLGALVQQAGKEATLARDGVRVRGDVPPGLAVLADPGLLAQVLANLLDNAVRHSPPGGTVTVTARPDGPRVRLIVCDEGPGIPEHARAHVFERFSRLDPARAADAGGSGLGLAIVKEIVELHGGGVRIDEGPGCRMVVELPERTTVPTTPSP</sequence>
<organism evidence="28 29">
    <name type="scientific">Spongiactinospora gelatinilytica</name>
    <dbReference type="NCBI Taxonomy" id="2666298"/>
    <lineage>
        <taxon>Bacteria</taxon>
        <taxon>Bacillati</taxon>
        <taxon>Actinomycetota</taxon>
        <taxon>Actinomycetes</taxon>
        <taxon>Streptosporangiales</taxon>
        <taxon>Streptosporangiaceae</taxon>
        <taxon>Spongiactinospora</taxon>
    </lineage>
</organism>
<evidence type="ECO:0000313" key="29">
    <source>
        <dbReference type="Proteomes" id="UP000248544"/>
    </source>
</evidence>
<dbReference type="PROSITE" id="PS50885">
    <property type="entry name" value="HAMP"/>
    <property type="match status" value="1"/>
</dbReference>
<evidence type="ECO:0000256" key="19">
    <source>
        <dbReference type="ARBA" id="ARBA00023016"/>
    </source>
</evidence>
<dbReference type="GO" id="GO:0005524">
    <property type="term" value="F:ATP binding"/>
    <property type="evidence" value="ECO:0007669"/>
    <property type="project" value="UniProtKB-KW"/>
</dbReference>